<proteinExistence type="predicted"/>
<dbReference type="EMBL" id="CAJNNW010037636">
    <property type="protein sequence ID" value="CAE8743393.1"/>
    <property type="molecule type" value="Genomic_DNA"/>
</dbReference>
<evidence type="ECO:0000313" key="1">
    <source>
        <dbReference type="EMBL" id="CAE8743393.1"/>
    </source>
</evidence>
<reference evidence="1" key="1">
    <citation type="submission" date="2021-02" db="EMBL/GenBank/DDBJ databases">
        <authorList>
            <person name="Dougan E. K."/>
            <person name="Rhodes N."/>
            <person name="Thang M."/>
            <person name="Chan C."/>
        </authorList>
    </citation>
    <scope>NUCLEOTIDE SEQUENCE</scope>
</reference>
<sequence>MISSAVDIFTKRLTSLFDFADGVELLRSDSHGSYIKLEEVVEAGESLEHFHTYGLPTAGSSGCMELTMDHHVDQGLFIAFVPAMLVDDVSYPSDPGLSIGDVMIKSRDGEELRAEFQPDSLMILVGDDVKQYLHSRHHGLSMHAPVHAFRMPKVGPGLHRVWYGMMQLPPADATNEETGLIFGEVRAKVMGGQELPLGLGCSRNLAAPELQATCNQSQIYCWHQCVDFTATLNTATCAAAGSGYNCTNQFDEIYQEKYGHGDYNPACINSTAFITPRPTVQQTNGTCSGWEDLVSDAYYANRVALVAGETYFLWNVVGGNVEGKMIHKGLVGWMAIGIENVGGGHFGMNGGRVVMGLNNPATSLSIGEYKIDEALTAFRH</sequence>
<protein>
    <submittedName>
        <fullName evidence="1">Uncharacterized protein</fullName>
    </submittedName>
</protein>
<dbReference type="PANTHER" id="PTHR40855">
    <property type="entry name" value="DIOX_N DOMAIN-CONTAINING PROTEIN"/>
    <property type="match status" value="1"/>
</dbReference>
<accession>A0A813LYT1</accession>
<gene>
    <name evidence="1" type="ORF">PGLA2088_LOCUS51375</name>
</gene>
<dbReference type="AlphaFoldDB" id="A0A813LYT1"/>
<dbReference type="PANTHER" id="PTHR40855:SF1">
    <property type="entry name" value="CLAVAMINATE SYNTHASE-LIKE PROTEIN"/>
    <property type="match status" value="1"/>
</dbReference>
<dbReference type="Proteomes" id="UP000626109">
    <property type="component" value="Unassembled WGS sequence"/>
</dbReference>
<organism evidence="1 2">
    <name type="scientific">Polarella glacialis</name>
    <name type="common">Dinoflagellate</name>
    <dbReference type="NCBI Taxonomy" id="89957"/>
    <lineage>
        <taxon>Eukaryota</taxon>
        <taxon>Sar</taxon>
        <taxon>Alveolata</taxon>
        <taxon>Dinophyceae</taxon>
        <taxon>Suessiales</taxon>
        <taxon>Suessiaceae</taxon>
        <taxon>Polarella</taxon>
    </lineage>
</organism>
<name>A0A813LYT1_POLGL</name>
<evidence type="ECO:0000313" key="2">
    <source>
        <dbReference type="Proteomes" id="UP000626109"/>
    </source>
</evidence>
<comment type="caution">
    <text evidence="1">The sequence shown here is derived from an EMBL/GenBank/DDBJ whole genome shotgun (WGS) entry which is preliminary data.</text>
</comment>